<evidence type="ECO:0000313" key="1">
    <source>
        <dbReference type="EMBL" id="ESO87094.1"/>
    </source>
</evidence>
<name>V4BE50_LOTGI</name>
<reference evidence="1 2" key="1">
    <citation type="journal article" date="2013" name="Nature">
        <title>Insights into bilaterian evolution from three spiralian genomes.</title>
        <authorList>
            <person name="Simakov O."/>
            <person name="Marletaz F."/>
            <person name="Cho S.J."/>
            <person name="Edsinger-Gonzales E."/>
            <person name="Havlak P."/>
            <person name="Hellsten U."/>
            <person name="Kuo D.H."/>
            <person name="Larsson T."/>
            <person name="Lv J."/>
            <person name="Arendt D."/>
            <person name="Savage R."/>
            <person name="Osoegawa K."/>
            <person name="de Jong P."/>
            <person name="Grimwood J."/>
            <person name="Chapman J.A."/>
            <person name="Shapiro H."/>
            <person name="Aerts A."/>
            <person name="Otillar R.P."/>
            <person name="Terry A.Y."/>
            <person name="Boore J.L."/>
            <person name="Grigoriev I.V."/>
            <person name="Lindberg D.R."/>
            <person name="Seaver E.C."/>
            <person name="Weisblat D.A."/>
            <person name="Putnam N.H."/>
            <person name="Rokhsar D.S."/>
        </authorList>
    </citation>
    <scope>NUCLEOTIDE SEQUENCE [LARGE SCALE GENOMIC DNA]</scope>
</reference>
<evidence type="ECO:0000313" key="2">
    <source>
        <dbReference type="Proteomes" id="UP000030746"/>
    </source>
</evidence>
<dbReference type="Proteomes" id="UP000030746">
    <property type="component" value="Unassembled WGS sequence"/>
</dbReference>
<dbReference type="RefSeq" id="XP_009062047.1">
    <property type="nucleotide sequence ID" value="XM_009063799.1"/>
</dbReference>
<dbReference type="GeneID" id="20236338"/>
<protein>
    <submittedName>
        <fullName evidence="1">Uncharacterized protein</fullName>
    </submittedName>
</protein>
<dbReference type="EMBL" id="KB202953">
    <property type="protein sequence ID" value="ESO87094.1"/>
    <property type="molecule type" value="Genomic_DNA"/>
</dbReference>
<dbReference type="AlphaFoldDB" id="V4BE50"/>
<accession>V4BE50</accession>
<proteinExistence type="predicted"/>
<dbReference type="KEGG" id="lgi:LOTGIDRAFT_154584"/>
<sequence length="153" mass="17856">MANFNFQRQFHYFQRYMDSSYRTQGVTYRPVGYQHQNFNWESAPRGYYNPCCFGIGQEDIQEICKGLLATNLDDFLSARSEGDDIRFYLMNSVAFLTISSKLLVYERNKMTGGLYIKSKRTMADIEKYIKSAAYYHLAATVAHIRHISLLILN</sequence>
<keyword evidence="2" id="KW-1185">Reference proteome</keyword>
<gene>
    <name evidence="1" type="ORF">LOTGIDRAFT_154584</name>
</gene>
<dbReference type="HOGENOM" id="CLU_1715331_0_0_1"/>
<organism evidence="1 2">
    <name type="scientific">Lottia gigantea</name>
    <name type="common">Giant owl limpet</name>
    <dbReference type="NCBI Taxonomy" id="225164"/>
    <lineage>
        <taxon>Eukaryota</taxon>
        <taxon>Metazoa</taxon>
        <taxon>Spiralia</taxon>
        <taxon>Lophotrochozoa</taxon>
        <taxon>Mollusca</taxon>
        <taxon>Gastropoda</taxon>
        <taxon>Patellogastropoda</taxon>
        <taxon>Lottioidea</taxon>
        <taxon>Lottiidae</taxon>
        <taxon>Lottia</taxon>
    </lineage>
</organism>
<dbReference type="CTD" id="20236338"/>